<feature type="transmembrane region" description="Helical" evidence="1">
    <location>
        <begin position="23"/>
        <end position="46"/>
    </location>
</feature>
<keyword evidence="1" id="KW-0472">Membrane</keyword>
<protein>
    <submittedName>
        <fullName evidence="2">Uncharacterized protein</fullName>
    </submittedName>
</protein>
<dbReference type="EMBL" id="ASTJ01000025">
    <property type="protein sequence ID" value="EPC02377.1"/>
    <property type="molecule type" value="Genomic_DNA"/>
</dbReference>
<reference evidence="2 3" key="1">
    <citation type="journal article" date="2013" name="Genome Announc.">
        <title>Draft genome sequence of the moderately halophilic gammaproteobacterium Halomonas anticariensis FP35.</title>
        <authorList>
            <person name="Tahrioui A."/>
            <person name="Quesada E."/>
            <person name="Llamas I."/>
        </authorList>
    </citation>
    <scope>NUCLEOTIDE SEQUENCE [LARGE SCALE GENOMIC DNA]</scope>
    <source>
        <strain evidence="3">DSM 16096 / CECT 5854 / LMG 22089 / FP35</strain>
    </source>
</reference>
<accession>S2KJV8</accession>
<keyword evidence="1" id="KW-0812">Transmembrane</keyword>
<dbReference type="Proteomes" id="UP000014463">
    <property type="component" value="Unassembled WGS sequence"/>
</dbReference>
<proteinExistence type="predicted"/>
<gene>
    <name evidence="2" type="ORF">L861_15180</name>
</gene>
<sequence>MGWAVTQIYLQALWYWFKNRRNIVASLFDQWLVLSWAILAAAFGIWADNKYYGGNVSIGDAAVWLFLAVYSLRPISRISHQLASRTYKALAELEGSRVVFDHFW</sequence>
<feature type="transmembrane region" description="Helical" evidence="1">
    <location>
        <begin position="52"/>
        <end position="72"/>
    </location>
</feature>
<dbReference type="AlphaFoldDB" id="S2KJV8"/>
<comment type="caution">
    <text evidence="2">The sequence shown here is derived from an EMBL/GenBank/DDBJ whole genome shotgun (WGS) entry which is preliminary data.</text>
</comment>
<evidence type="ECO:0000313" key="3">
    <source>
        <dbReference type="Proteomes" id="UP000014463"/>
    </source>
</evidence>
<keyword evidence="1" id="KW-1133">Transmembrane helix</keyword>
<name>S2KJV8_LITA3</name>
<evidence type="ECO:0000256" key="1">
    <source>
        <dbReference type="SAM" id="Phobius"/>
    </source>
</evidence>
<evidence type="ECO:0000313" key="2">
    <source>
        <dbReference type="EMBL" id="EPC02377.1"/>
    </source>
</evidence>
<organism evidence="2 3">
    <name type="scientific">Litchfieldella anticariensis (strain DSM 16096 / CECT 5854 / CIP 108499 / LMG 22089 / FP35)</name>
    <name type="common">Halomonas anticariensis</name>
    <dbReference type="NCBI Taxonomy" id="1121939"/>
    <lineage>
        <taxon>Bacteria</taxon>
        <taxon>Pseudomonadati</taxon>
        <taxon>Pseudomonadota</taxon>
        <taxon>Gammaproteobacteria</taxon>
        <taxon>Oceanospirillales</taxon>
        <taxon>Halomonadaceae</taxon>
        <taxon>Litchfieldella</taxon>
    </lineage>
</organism>
<keyword evidence="3" id="KW-1185">Reference proteome</keyword>